<comment type="caution">
    <text evidence="1">The sequence shown here is derived from an EMBL/GenBank/DDBJ whole genome shotgun (WGS) entry which is preliminary data.</text>
</comment>
<accession>A0ACC3NC69</accession>
<dbReference type="EMBL" id="JAUTXU010000062">
    <property type="protein sequence ID" value="KAK3713503.1"/>
    <property type="molecule type" value="Genomic_DNA"/>
</dbReference>
<reference evidence="1" key="1">
    <citation type="submission" date="2023-07" db="EMBL/GenBank/DDBJ databases">
        <title>Black Yeasts Isolated from many extreme environments.</title>
        <authorList>
            <person name="Coleine C."/>
            <person name="Stajich J.E."/>
            <person name="Selbmann L."/>
        </authorList>
    </citation>
    <scope>NUCLEOTIDE SEQUENCE</scope>
    <source>
        <strain evidence="1">CCFEE 5714</strain>
    </source>
</reference>
<gene>
    <name evidence="1" type="ORF">LTR37_008461</name>
</gene>
<evidence type="ECO:0000313" key="2">
    <source>
        <dbReference type="Proteomes" id="UP001281147"/>
    </source>
</evidence>
<protein>
    <submittedName>
        <fullName evidence="1">Uncharacterized protein</fullName>
    </submittedName>
</protein>
<keyword evidence="2" id="KW-1185">Reference proteome</keyword>
<name>A0ACC3NC69_9PEZI</name>
<organism evidence="1 2">
    <name type="scientific">Vermiconidia calcicola</name>
    <dbReference type="NCBI Taxonomy" id="1690605"/>
    <lineage>
        <taxon>Eukaryota</taxon>
        <taxon>Fungi</taxon>
        <taxon>Dikarya</taxon>
        <taxon>Ascomycota</taxon>
        <taxon>Pezizomycotina</taxon>
        <taxon>Dothideomycetes</taxon>
        <taxon>Dothideomycetidae</taxon>
        <taxon>Mycosphaerellales</taxon>
        <taxon>Extremaceae</taxon>
        <taxon>Vermiconidia</taxon>
    </lineage>
</organism>
<sequence>MATPDVEDEKAIATFATVGYAADGPIHSQTKTFPLLDLPPELWSRIVRLAVKREDRMLEPRDLLRLSEQVQQPAVTRVCKLLRRETLAHFYSRNSFTFKDDGPILWALAAWLEAIGTGNRTRIKNLSIVSNYGGVEDELEGSSYCSEFIKIRSSQILDARGPFGCERTHYWVEVLKPAESLMEPGSLGVVEEAGVPQSVKRIRRL</sequence>
<dbReference type="Proteomes" id="UP001281147">
    <property type="component" value="Unassembled WGS sequence"/>
</dbReference>
<proteinExistence type="predicted"/>
<evidence type="ECO:0000313" key="1">
    <source>
        <dbReference type="EMBL" id="KAK3713503.1"/>
    </source>
</evidence>